<keyword evidence="1" id="KW-0175">Coiled coil</keyword>
<name>A0ABR0KQS0_9EURO</name>
<accession>A0ABR0KQS0</accession>
<organism evidence="2 3">
    <name type="scientific">Lithohypha guttulata</name>
    <dbReference type="NCBI Taxonomy" id="1690604"/>
    <lineage>
        <taxon>Eukaryota</taxon>
        <taxon>Fungi</taxon>
        <taxon>Dikarya</taxon>
        <taxon>Ascomycota</taxon>
        <taxon>Pezizomycotina</taxon>
        <taxon>Eurotiomycetes</taxon>
        <taxon>Chaetothyriomycetidae</taxon>
        <taxon>Chaetothyriales</taxon>
        <taxon>Trichomeriaceae</taxon>
        <taxon>Lithohypha</taxon>
    </lineage>
</organism>
<dbReference type="EMBL" id="JAVRRG010000003">
    <property type="protein sequence ID" value="KAK5102197.1"/>
    <property type="molecule type" value="Genomic_DNA"/>
</dbReference>
<feature type="coiled-coil region" evidence="1">
    <location>
        <begin position="122"/>
        <end position="156"/>
    </location>
</feature>
<sequence>MPMEDDHESQRDFYTPISLMNFSEVPLIAGRRPQPSFALDALDDVAKAFILQRADKAAHDANDVVAYSMLELWVNEQGDDVPGSWISYLEDDQHYHFQHADRAFAKEKERNLGKLGLKSTNCHTLTAANKKVVRKLEKLERQVDEAEKALLISEAVAYSMRHLAQLRANRAGNTS</sequence>
<evidence type="ECO:0000256" key="1">
    <source>
        <dbReference type="SAM" id="Coils"/>
    </source>
</evidence>
<gene>
    <name evidence="2" type="ORF">LTR24_000429</name>
</gene>
<proteinExistence type="predicted"/>
<dbReference type="Proteomes" id="UP001345013">
    <property type="component" value="Unassembled WGS sequence"/>
</dbReference>
<evidence type="ECO:0000313" key="3">
    <source>
        <dbReference type="Proteomes" id="UP001345013"/>
    </source>
</evidence>
<comment type="caution">
    <text evidence="2">The sequence shown here is derived from an EMBL/GenBank/DDBJ whole genome shotgun (WGS) entry which is preliminary data.</text>
</comment>
<keyword evidence="3" id="KW-1185">Reference proteome</keyword>
<protein>
    <submittedName>
        <fullName evidence="2">Uncharacterized protein</fullName>
    </submittedName>
</protein>
<evidence type="ECO:0000313" key="2">
    <source>
        <dbReference type="EMBL" id="KAK5102197.1"/>
    </source>
</evidence>
<reference evidence="2 3" key="1">
    <citation type="submission" date="2023-08" db="EMBL/GenBank/DDBJ databases">
        <title>Black Yeasts Isolated from many extreme environments.</title>
        <authorList>
            <person name="Coleine C."/>
            <person name="Stajich J.E."/>
            <person name="Selbmann L."/>
        </authorList>
    </citation>
    <scope>NUCLEOTIDE SEQUENCE [LARGE SCALE GENOMIC DNA]</scope>
    <source>
        <strain evidence="2 3">CCFEE 5885</strain>
    </source>
</reference>